<protein>
    <recommendedName>
        <fullName evidence="4">DUF3072 domain-containing protein</fullName>
    </recommendedName>
</protein>
<feature type="compositionally biased region" description="Basic and acidic residues" evidence="1">
    <location>
        <begin position="96"/>
        <end position="128"/>
    </location>
</feature>
<dbReference type="EMBL" id="KV425884">
    <property type="protein sequence ID" value="KZW03290.1"/>
    <property type="molecule type" value="Genomic_DNA"/>
</dbReference>
<organism evidence="2 3">
    <name type="scientific">Exidia glandulosa HHB12029</name>
    <dbReference type="NCBI Taxonomy" id="1314781"/>
    <lineage>
        <taxon>Eukaryota</taxon>
        <taxon>Fungi</taxon>
        <taxon>Dikarya</taxon>
        <taxon>Basidiomycota</taxon>
        <taxon>Agaricomycotina</taxon>
        <taxon>Agaricomycetes</taxon>
        <taxon>Auriculariales</taxon>
        <taxon>Exidiaceae</taxon>
        <taxon>Exidia</taxon>
    </lineage>
</organism>
<keyword evidence="3" id="KW-1185">Reference proteome</keyword>
<feature type="region of interest" description="Disordered" evidence="1">
    <location>
        <begin position="48"/>
        <end position="128"/>
    </location>
</feature>
<dbReference type="AlphaFoldDB" id="A0A166BQV7"/>
<dbReference type="Pfam" id="PF11272">
    <property type="entry name" value="DUF3072"/>
    <property type="match status" value="2"/>
</dbReference>
<dbReference type="Proteomes" id="UP000077266">
    <property type="component" value="Unassembled WGS sequence"/>
</dbReference>
<evidence type="ECO:0000313" key="3">
    <source>
        <dbReference type="Proteomes" id="UP000077266"/>
    </source>
</evidence>
<evidence type="ECO:0008006" key="4">
    <source>
        <dbReference type="Google" id="ProtNLM"/>
    </source>
</evidence>
<dbReference type="OrthoDB" id="2751476at2759"/>
<accession>A0A166BQV7</accession>
<evidence type="ECO:0000256" key="1">
    <source>
        <dbReference type="SAM" id="MobiDB-lite"/>
    </source>
</evidence>
<reference evidence="2 3" key="1">
    <citation type="journal article" date="2016" name="Mol. Biol. Evol.">
        <title>Comparative Genomics of Early-Diverging Mushroom-Forming Fungi Provides Insights into the Origins of Lignocellulose Decay Capabilities.</title>
        <authorList>
            <person name="Nagy L.G."/>
            <person name="Riley R."/>
            <person name="Tritt A."/>
            <person name="Adam C."/>
            <person name="Daum C."/>
            <person name="Floudas D."/>
            <person name="Sun H."/>
            <person name="Yadav J.S."/>
            <person name="Pangilinan J."/>
            <person name="Larsson K.H."/>
            <person name="Matsuura K."/>
            <person name="Barry K."/>
            <person name="Labutti K."/>
            <person name="Kuo R."/>
            <person name="Ohm R.A."/>
            <person name="Bhattacharya S.S."/>
            <person name="Shirouzu T."/>
            <person name="Yoshinaga Y."/>
            <person name="Martin F.M."/>
            <person name="Grigoriev I.V."/>
            <person name="Hibbett D.S."/>
        </authorList>
    </citation>
    <scope>NUCLEOTIDE SEQUENCE [LARGE SCALE GENOMIC DNA]</scope>
    <source>
        <strain evidence="2 3">HHB12029</strain>
    </source>
</reference>
<proteinExistence type="predicted"/>
<sequence length="128" mass="13927">MSTIQPPDQWTTGQDPMTNKQAAFLDKLAHDKHVDVDMENINKAQASELIDDLKSGRVSNDSDEPAKPSEPIADPQKWSTGGEPATQKQKAYIAVLEKKAGEGVHDASELTKTDASERIEDLRAKTGA</sequence>
<name>A0A166BQV7_EXIGL</name>
<gene>
    <name evidence="2" type="ORF">EXIGLDRAFT_245244</name>
</gene>
<dbReference type="InterPro" id="IPR021425">
    <property type="entry name" value="DUF3072"/>
</dbReference>
<evidence type="ECO:0000313" key="2">
    <source>
        <dbReference type="EMBL" id="KZW03290.1"/>
    </source>
</evidence>
<dbReference type="InParanoid" id="A0A166BQV7"/>